<evidence type="ECO:0000256" key="1">
    <source>
        <dbReference type="ARBA" id="ARBA00004651"/>
    </source>
</evidence>
<dbReference type="SMART" id="SM00304">
    <property type="entry name" value="HAMP"/>
    <property type="match status" value="1"/>
</dbReference>
<evidence type="ECO:0000256" key="3">
    <source>
        <dbReference type="ARBA" id="ARBA00022475"/>
    </source>
</evidence>
<dbReference type="InterPro" id="IPR033479">
    <property type="entry name" value="dCache_1"/>
</dbReference>
<dbReference type="InterPro" id="IPR003660">
    <property type="entry name" value="HAMP_dom"/>
</dbReference>
<dbReference type="Gene3D" id="3.30.70.270">
    <property type="match status" value="1"/>
</dbReference>
<keyword evidence="4 8" id="KW-0812">Transmembrane</keyword>
<name>A0ABY6QKX1_9PSED</name>
<evidence type="ECO:0000256" key="6">
    <source>
        <dbReference type="ARBA" id="ARBA00023136"/>
    </source>
</evidence>
<dbReference type="RefSeq" id="WP_253508142.1">
    <property type="nucleotide sequence ID" value="NZ_CP112866.1"/>
</dbReference>
<dbReference type="SUPFAM" id="SSF55073">
    <property type="entry name" value="Nucleotide cyclase"/>
    <property type="match status" value="1"/>
</dbReference>
<dbReference type="NCBIfam" id="TIGR00254">
    <property type="entry name" value="GGDEF"/>
    <property type="match status" value="1"/>
</dbReference>
<dbReference type="Proteomes" id="UP001164116">
    <property type="component" value="Chromosome"/>
</dbReference>
<sequence>MIKTSLRSHLTLWFAGLSLLTLLSVGFYVGHIATGQVRQASGNALLGAARSTAALLAMQLRERQLEVSLLSKAPLMRLGNLDAPDILTLMELRSQSRAEYAWMGVADTQGRVHQAVNGLLVNQSVQQRPWFQAGMRGEYTGDPHEAVLLAKLMPGSPSGEPLRFIDFAAPIRNAQGETIGVLGAHAHWSWVTHIVESATQQKDAVPDLQALIIDGDGKVLYPEALAGQQIPPTHLNSPSGWTSGNGYVTASVAVPSPSNAQLSWYIVLRQPLDIALQPARELLYKLLILGVLAAVVFGLVAYYLASTLSRPIERLAKSAKQVQDQQPGAVFPQEHAVLEIAQLGRSLAGMTQSLLSKERELQEANASLEATVAQRTADLTQANAELLKLATHDALTGVYNRRRFDEKLAENSLLFQRTGRTFALLLIDADYFKRINDTYGHAIGDEVLAHLASVIEKTTRATDFVARYGGEEFAVLLPEVDEPDSPEVVAEKIRAAVAAAVFPTVGQMTVSIGIGVAEPADRDSLALLKRADLRLYEAKAAGRNKVA</sequence>
<dbReference type="EC" id="2.7.7.65" evidence="2"/>
<keyword evidence="11" id="KW-0808">Transferase</keyword>
<dbReference type="PROSITE" id="PS50885">
    <property type="entry name" value="HAMP"/>
    <property type="match status" value="1"/>
</dbReference>
<dbReference type="PANTHER" id="PTHR45138:SF9">
    <property type="entry name" value="DIGUANYLATE CYCLASE DGCM-RELATED"/>
    <property type="match status" value="1"/>
</dbReference>
<keyword evidence="3" id="KW-1003">Cell membrane</keyword>
<evidence type="ECO:0000256" key="4">
    <source>
        <dbReference type="ARBA" id="ARBA00022692"/>
    </source>
</evidence>
<keyword evidence="11" id="KW-0548">Nucleotidyltransferase</keyword>
<dbReference type="CDD" id="cd12914">
    <property type="entry name" value="PDC1_DGC_like"/>
    <property type="match status" value="1"/>
</dbReference>
<evidence type="ECO:0000259" key="9">
    <source>
        <dbReference type="PROSITE" id="PS50885"/>
    </source>
</evidence>
<evidence type="ECO:0000313" key="11">
    <source>
        <dbReference type="EMBL" id="UZW20617.1"/>
    </source>
</evidence>
<feature type="domain" description="GGDEF" evidence="10">
    <location>
        <begin position="420"/>
        <end position="547"/>
    </location>
</feature>
<keyword evidence="6 8" id="KW-0472">Membrane</keyword>
<gene>
    <name evidence="11" type="ORF">OSC50_09855</name>
</gene>
<keyword evidence="5 8" id="KW-1133">Transmembrane helix</keyword>
<dbReference type="PROSITE" id="PS50887">
    <property type="entry name" value="GGDEF"/>
    <property type="match status" value="1"/>
</dbReference>
<evidence type="ECO:0000259" key="10">
    <source>
        <dbReference type="PROSITE" id="PS50887"/>
    </source>
</evidence>
<protein>
    <recommendedName>
        <fullName evidence="2">diguanylate cyclase</fullName>
        <ecNumber evidence="2">2.7.7.65</ecNumber>
    </recommendedName>
</protein>
<comment type="subcellular location">
    <subcellularLocation>
        <location evidence="1">Cell membrane</location>
        <topology evidence="1">Multi-pass membrane protein</topology>
    </subcellularLocation>
</comment>
<dbReference type="CDD" id="cd01949">
    <property type="entry name" value="GGDEF"/>
    <property type="match status" value="1"/>
</dbReference>
<dbReference type="EMBL" id="CP112866">
    <property type="protein sequence ID" value="UZW20617.1"/>
    <property type="molecule type" value="Genomic_DNA"/>
</dbReference>
<evidence type="ECO:0000256" key="5">
    <source>
        <dbReference type="ARBA" id="ARBA00022989"/>
    </source>
</evidence>
<dbReference type="InterPro" id="IPR043128">
    <property type="entry name" value="Rev_trsase/Diguanyl_cyclase"/>
</dbReference>
<evidence type="ECO:0000256" key="7">
    <source>
        <dbReference type="ARBA" id="ARBA00034247"/>
    </source>
</evidence>
<keyword evidence="12" id="KW-1185">Reference proteome</keyword>
<evidence type="ECO:0000313" key="12">
    <source>
        <dbReference type="Proteomes" id="UP001164116"/>
    </source>
</evidence>
<organism evidence="11 12">
    <name type="scientific">Pseudomonas quebecensis</name>
    <dbReference type="NCBI Taxonomy" id="2995174"/>
    <lineage>
        <taxon>Bacteria</taxon>
        <taxon>Pseudomonadati</taxon>
        <taxon>Pseudomonadota</taxon>
        <taxon>Gammaproteobacteria</taxon>
        <taxon>Pseudomonadales</taxon>
        <taxon>Pseudomonadaceae</taxon>
        <taxon>Pseudomonas</taxon>
    </lineage>
</organism>
<dbReference type="InterPro" id="IPR029787">
    <property type="entry name" value="Nucleotide_cyclase"/>
</dbReference>
<comment type="catalytic activity">
    <reaction evidence="7">
        <text>2 GTP = 3',3'-c-di-GMP + 2 diphosphate</text>
        <dbReference type="Rhea" id="RHEA:24898"/>
        <dbReference type="ChEBI" id="CHEBI:33019"/>
        <dbReference type="ChEBI" id="CHEBI:37565"/>
        <dbReference type="ChEBI" id="CHEBI:58805"/>
        <dbReference type="EC" id="2.7.7.65"/>
    </reaction>
</comment>
<dbReference type="Pfam" id="PF00990">
    <property type="entry name" value="GGDEF"/>
    <property type="match status" value="1"/>
</dbReference>
<dbReference type="InterPro" id="IPR000160">
    <property type="entry name" value="GGDEF_dom"/>
</dbReference>
<dbReference type="SMART" id="SM00267">
    <property type="entry name" value="GGDEF"/>
    <property type="match status" value="1"/>
</dbReference>
<evidence type="ECO:0000256" key="8">
    <source>
        <dbReference type="SAM" id="Phobius"/>
    </source>
</evidence>
<accession>A0ABY6QKX1</accession>
<reference evidence="11" key="1">
    <citation type="submission" date="2022-11" db="EMBL/GenBank/DDBJ databases">
        <title>Taxonomic description of a new Pseudomonas species.</title>
        <authorList>
            <person name="Tambong J.T."/>
        </authorList>
    </citation>
    <scope>NUCLEOTIDE SEQUENCE</scope>
    <source>
        <strain evidence="11">S1Bt42</strain>
    </source>
</reference>
<dbReference type="Gene3D" id="3.30.450.20">
    <property type="entry name" value="PAS domain"/>
    <property type="match status" value="1"/>
</dbReference>
<dbReference type="Gene3D" id="6.10.340.10">
    <property type="match status" value="1"/>
</dbReference>
<evidence type="ECO:0000256" key="2">
    <source>
        <dbReference type="ARBA" id="ARBA00012528"/>
    </source>
</evidence>
<proteinExistence type="predicted"/>
<dbReference type="GO" id="GO:0052621">
    <property type="term" value="F:diguanylate cyclase activity"/>
    <property type="evidence" value="ECO:0007669"/>
    <property type="project" value="UniProtKB-EC"/>
</dbReference>
<feature type="domain" description="HAMP" evidence="9">
    <location>
        <begin position="306"/>
        <end position="359"/>
    </location>
</feature>
<dbReference type="PANTHER" id="PTHR45138">
    <property type="entry name" value="REGULATORY COMPONENTS OF SENSORY TRANSDUCTION SYSTEM"/>
    <property type="match status" value="1"/>
</dbReference>
<feature type="transmembrane region" description="Helical" evidence="8">
    <location>
        <begin position="282"/>
        <end position="305"/>
    </location>
</feature>
<dbReference type="InterPro" id="IPR050469">
    <property type="entry name" value="Diguanylate_Cyclase"/>
</dbReference>
<dbReference type="Pfam" id="PF02743">
    <property type="entry name" value="dCache_1"/>
    <property type="match status" value="1"/>
</dbReference>